<evidence type="ECO:0000256" key="2">
    <source>
        <dbReference type="ARBA" id="ARBA00022448"/>
    </source>
</evidence>
<dbReference type="EMBL" id="DSMG01000084">
    <property type="protein sequence ID" value="HDX31494.1"/>
    <property type="molecule type" value="Genomic_DNA"/>
</dbReference>
<dbReference type="InterPro" id="IPR050319">
    <property type="entry name" value="ABC_transp_ATP-bind"/>
</dbReference>
<dbReference type="GO" id="GO:0015833">
    <property type="term" value="P:peptide transport"/>
    <property type="evidence" value="ECO:0007669"/>
    <property type="project" value="InterPro"/>
</dbReference>
<sequence length="344" mass="38443">MSGANGNSTTNGKPTREVLVEVRNLKMHFPITKGIILQRQVGSIKAVDGIDFSLYRGETLGLVGESGCGKSTTGRAILQLYRPTAGEVIFEGKDLTKTKGEELRKMRRRMQMIFQDPYASLNPRMTVGSIIGEPLEVHGIGKSKKERQERVQELLKIVGLNPYFINRYPHEFSGGQRQRIGIARALAVNPSFIVCDEPISALDVSIQAQIINLLEDLQEEFGLTYLFIAHDLSVVRHISDRIAVMYLGKIVELAERDELYQNPMHPYTQALLSAVPIPDPVIESQRKRIILEGDVPSPANPPKGCRFSTRCPKVMDICQQEEPPFKDYGGGHYAACFLYEEGSR</sequence>
<dbReference type="InterPro" id="IPR003593">
    <property type="entry name" value="AAA+_ATPase"/>
</dbReference>
<dbReference type="CDD" id="cd03257">
    <property type="entry name" value="ABC_NikE_OppD_transporters"/>
    <property type="match status" value="1"/>
</dbReference>
<evidence type="ECO:0000256" key="1">
    <source>
        <dbReference type="ARBA" id="ARBA00005417"/>
    </source>
</evidence>
<dbReference type="GO" id="GO:0016887">
    <property type="term" value="F:ATP hydrolysis activity"/>
    <property type="evidence" value="ECO:0007669"/>
    <property type="project" value="InterPro"/>
</dbReference>
<comment type="caution">
    <text evidence="6">The sequence shown here is derived from an EMBL/GenBank/DDBJ whole genome shotgun (WGS) entry which is preliminary data.</text>
</comment>
<dbReference type="GO" id="GO:0055085">
    <property type="term" value="P:transmembrane transport"/>
    <property type="evidence" value="ECO:0007669"/>
    <property type="project" value="UniProtKB-ARBA"/>
</dbReference>
<dbReference type="PANTHER" id="PTHR43776">
    <property type="entry name" value="TRANSPORT ATP-BINDING PROTEIN"/>
    <property type="match status" value="1"/>
</dbReference>
<evidence type="ECO:0000256" key="4">
    <source>
        <dbReference type="ARBA" id="ARBA00022840"/>
    </source>
</evidence>
<dbReference type="InterPro" id="IPR013563">
    <property type="entry name" value="Oligopep_ABC_C"/>
</dbReference>
<evidence type="ECO:0000259" key="5">
    <source>
        <dbReference type="PROSITE" id="PS50893"/>
    </source>
</evidence>
<accession>A0A7C1FIM9</accession>
<dbReference type="NCBIfam" id="NF008453">
    <property type="entry name" value="PRK11308.1"/>
    <property type="match status" value="1"/>
</dbReference>
<dbReference type="Pfam" id="PF00005">
    <property type="entry name" value="ABC_tran"/>
    <property type="match status" value="1"/>
</dbReference>
<dbReference type="SUPFAM" id="SSF52540">
    <property type="entry name" value="P-loop containing nucleoside triphosphate hydrolases"/>
    <property type="match status" value="1"/>
</dbReference>
<organism evidence="6">
    <name type="scientific">Caldilinea aerophila</name>
    <dbReference type="NCBI Taxonomy" id="133453"/>
    <lineage>
        <taxon>Bacteria</taxon>
        <taxon>Bacillati</taxon>
        <taxon>Chloroflexota</taxon>
        <taxon>Caldilineae</taxon>
        <taxon>Caldilineales</taxon>
        <taxon>Caldilineaceae</taxon>
        <taxon>Caldilinea</taxon>
    </lineage>
</organism>
<evidence type="ECO:0000256" key="3">
    <source>
        <dbReference type="ARBA" id="ARBA00022741"/>
    </source>
</evidence>
<dbReference type="PROSITE" id="PS50893">
    <property type="entry name" value="ABC_TRANSPORTER_2"/>
    <property type="match status" value="1"/>
</dbReference>
<keyword evidence="4 6" id="KW-0067">ATP-binding</keyword>
<proteinExistence type="inferred from homology"/>
<dbReference type="InterPro" id="IPR027417">
    <property type="entry name" value="P-loop_NTPase"/>
</dbReference>
<gene>
    <name evidence="6" type="ORF">ENQ20_08360</name>
</gene>
<evidence type="ECO:0000313" key="6">
    <source>
        <dbReference type="EMBL" id="HDX31494.1"/>
    </source>
</evidence>
<dbReference type="FunFam" id="3.40.50.300:FF:000016">
    <property type="entry name" value="Oligopeptide ABC transporter ATP-binding component"/>
    <property type="match status" value="1"/>
</dbReference>
<dbReference type="PROSITE" id="PS00211">
    <property type="entry name" value="ABC_TRANSPORTER_1"/>
    <property type="match status" value="1"/>
</dbReference>
<dbReference type="Gene3D" id="3.40.50.300">
    <property type="entry name" value="P-loop containing nucleotide triphosphate hydrolases"/>
    <property type="match status" value="1"/>
</dbReference>
<dbReference type="SMART" id="SM00382">
    <property type="entry name" value="AAA"/>
    <property type="match status" value="1"/>
</dbReference>
<dbReference type="AlphaFoldDB" id="A0A7C1FIM9"/>
<dbReference type="GO" id="GO:0005524">
    <property type="term" value="F:ATP binding"/>
    <property type="evidence" value="ECO:0007669"/>
    <property type="project" value="UniProtKB-KW"/>
</dbReference>
<keyword evidence="3" id="KW-0547">Nucleotide-binding</keyword>
<dbReference type="InterPro" id="IPR003439">
    <property type="entry name" value="ABC_transporter-like_ATP-bd"/>
</dbReference>
<keyword evidence="2" id="KW-0813">Transport</keyword>
<dbReference type="NCBIfam" id="TIGR01727">
    <property type="entry name" value="oligo_HPY"/>
    <property type="match status" value="1"/>
</dbReference>
<protein>
    <submittedName>
        <fullName evidence="6">Dipeptide ABC transporter ATP-binding protein</fullName>
    </submittedName>
</protein>
<feature type="domain" description="ABC transporter" evidence="5">
    <location>
        <begin position="20"/>
        <end position="272"/>
    </location>
</feature>
<comment type="similarity">
    <text evidence="1">Belongs to the ABC transporter superfamily.</text>
</comment>
<dbReference type="PANTHER" id="PTHR43776:SF7">
    <property type="entry name" value="D,D-DIPEPTIDE TRANSPORT ATP-BINDING PROTEIN DDPF-RELATED"/>
    <property type="match status" value="1"/>
</dbReference>
<name>A0A7C1FIM9_9CHLR</name>
<reference evidence="6" key="1">
    <citation type="journal article" date="2020" name="mSystems">
        <title>Genome- and Community-Level Interaction Insights into Carbon Utilization and Element Cycling Functions of Hydrothermarchaeota in Hydrothermal Sediment.</title>
        <authorList>
            <person name="Zhou Z."/>
            <person name="Liu Y."/>
            <person name="Xu W."/>
            <person name="Pan J."/>
            <person name="Luo Z.H."/>
            <person name="Li M."/>
        </authorList>
    </citation>
    <scope>NUCLEOTIDE SEQUENCE [LARGE SCALE GENOMIC DNA]</scope>
    <source>
        <strain evidence="6">SpSt-289</strain>
    </source>
</reference>
<dbReference type="InterPro" id="IPR017871">
    <property type="entry name" value="ABC_transporter-like_CS"/>
</dbReference>
<dbReference type="Pfam" id="PF08352">
    <property type="entry name" value="oligo_HPY"/>
    <property type="match status" value="1"/>
</dbReference>